<keyword evidence="3" id="KW-1185">Reference proteome</keyword>
<dbReference type="InterPro" id="IPR012851">
    <property type="entry name" value="Spore_coat_CotF-like"/>
</dbReference>
<dbReference type="RefSeq" id="WP_068582927.1">
    <property type="nucleotide sequence ID" value="NZ_FTNK01000003.1"/>
</dbReference>
<accession>A0ABY1JSI5</accession>
<protein>
    <submittedName>
        <fullName evidence="2">Coat F domain-containing protein</fullName>
    </submittedName>
</protein>
<dbReference type="EMBL" id="FTNK01000003">
    <property type="protein sequence ID" value="SIQ69144.1"/>
    <property type="molecule type" value="Genomic_DNA"/>
</dbReference>
<evidence type="ECO:0000313" key="3">
    <source>
        <dbReference type="Proteomes" id="UP000186666"/>
    </source>
</evidence>
<sequence length="128" mass="14631">MTTQNDSSFMPEKDLLYTIVADLKRTSREYLTAATESNCSSVRQMFTDLTNDTLRLQGEVFTLMQQQTQYSLPSQAPRSELDKHVQASKKTQQESRQFVSEKTGDDIQNGYIPKTEQQQSQSGSTQYM</sequence>
<comment type="caution">
    <text evidence="2">The sequence shown here is derived from an EMBL/GenBank/DDBJ whole genome shotgun (WGS) entry which is preliminary data.</text>
</comment>
<dbReference type="Pfam" id="PF07875">
    <property type="entry name" value="Coat_F"/>
    <property type="match status" value="1"/>
</dbReference>
<evidence type="ECO:0000256" key="1">
    <source>
        <dbReference type="SAM" id="MobiDB-lite"/>
    </source>
</evidence>
<organism evidence="2 3">
    <name type="scientific">Paenibacillus macquariensis</name>
    <dbReference type="NCBI Taxonomy" id="948756"/>
    <lineage>
        <taxon>Bacteria</taxon>
        <taxon>Bacillati</taxon>
        <taxon>Bacillota</taxon>
        <taxon>Bacilli</taxon>
        <taxon>Bacillales</taxon>
        <taxon>Paenibacillaceae</taxon>
        <taxon>Paenibacillus</taxon>
    </lineage>
</organism>
<name>A0ABY1JSI5_9BACL</name>
<proteinExistence type="predicted"/>
<feature type="compositionally biased region" description="Low complexity" evidence="1">
    <location>
        <begin position="117"/>
        <end position="128"/>
    </location>
</feature>
<feature type="region of interest" description="Disordered" evidence="1">
    <location>
        <begin position="69"/>
        <end position="128"/>
    </location>
</feature>
<gene>
    <name evidence="2" type="ORF">SAMN05421578_103395</name>
</gene>
<dbReference type="Proteomes" id="UP000186666">
    <property type="component" value="Unassembled WGS sequence"/>
</dbReference>
<feature type="compositionally biased region" description="Polar residues" evidence="1">
    <location>
        <begin position="88"/>
        <end position="100"/>
    </location>
</feature>
<reference evidence="2 3" key="1">
    <citation type="submission" date="2017-01" db="EMBL/GenBank/DDBJ databases">
        <authorList>
            <person name="Varghese N."/>
            <person name="Submissions S."/>
        </authorList>
    </citation>
    <scope>NUCLEOTIDE SEQUENCE [LARGE SCALE GENOMIC DNA]</scope>
    <source>
        <strain evidence="2 3">ATCC 23464</strain>
    </source>
</reference>
<evidence type="ECO:0000313" key="2">
    <source>
        <dbReference type="EMBL" id="SIQ69144.1"/>
    </source>
</evidence>